<evidence type="ECO:0000256" key="4">
    <source>
        <dbReference type="ARBA" id="ARBA00022801"/>
    </source>
</evidence>
<feature type="binding site" evidence="6">
    <location>
        <position position="215"/>
    </location>
    <ligand>
        <name>Mg(2+)</name>
        <dbReference type="ChEBI" id="CHEBI:18420"/>
        <label>1</label>
        <note>catalytic</note>
    </ligand>
</feature>
<dbReference type="AlphaFoldDB" id="A0A480A8K8"/>
<dbReference type="InterPro" id="IPR000760">
    <property type="entry name" value="Inositol_monophosphatase-like"/>
</dbReference>
<dbReference type="PANTHER" id="PTHR20854">
    <property type="entry name" value="INOSITOL MONOPHOSPHATASE"/>
    <property type="match status" value="1"/>
</dbReference>
<dbReference type="GO" id="GO:0007165">
    <property type="term" value="P:signal transduction"/>
    <property type="evidence" value="ECO:0007669"/>
    <property type="project" value="TreeGrafter"/>
</dbReference>
<gene>
    <name evidence="8" type="ORF">NIES80_11050</name>
</gene>
<accession>A0A480A8K8</accession>
<keyword evidence="3 6" id="KW-0479">Metal-binding</keyword>
<feature type="binding site" evidence="6">
    <location>
        <position position="93"/>
    </location>
    <ligand>
        <name>Mg(2+)</name>
        <dbReference type="ChEBI" id="CHEBI:18420"/>
        <label>2</label>
    </ligand>
</feature>
<comment type="cofactor">
    <cofactor evidence="6">
        <name>Mg(2+)</name>
        <dbReference type="ChEBI" id="CHEBI:18420"/>
    </cofactor>
</comment>
<dbReference type="GO" id="GO:0046872">
    <property type="term" value="F:metal ion binding"/>
    <property type="evidence" value="ECO:0007669"/>
    <property type="project" value="UniProtKB-KW"/>
</dbReference>
<evidence type="ECO:0000256" key="5">
    <source>
        <dbReference type="ARBA" id="ARBA00022842"/>
    </source>
</evidence>
<dbReference type="Proteomes" id="UP000299367">
    <property type="component" value="Unassembled WGS sequence"/>
</dbReference>
<protein>
    <recommendedName>
        <fullName evidence="2">inositol-phosphate phosphatase</fullName>
        <ecNumber evidence="2">3.1.3.25</ecNumber>
    </recommendedName>
</protein>
<evidence type="ECO:0000256" key="1">
    <source>
        <dbReference type="ARBA" id="ARBA00001033"/>
    </source>
</evidence>
<evidence type="ECO:0000256" key="2">
    <source>
        <dbReference type="ARBA" id="ARBA00013106"/>
    </source>
</evidence>
<dbReference type="EC" id="3.1.3.25" evidence="2"/>
<keyword evidence="7" id="KW-0472">Membrane</keyword>
<feature type="binding site" evidence="6">
    <location>
        <position position="90"/>
    </location>
    <ligand>
        <name>Mg(2+)</name>
        <dbReference type="ChEBI" id="CHEBI:18420"/>
        <label>2</label>
    </ligand>
</feature>
<dbReference type="OrthoDB" id="9772456at2"/>
<dbReference type="PROSITE" id="PS00629">
    <property type="entry name" value="IMP_1"/>
    <property type="match status" value="1"/>
</dbReference>
<dbReference type="RefSeq" id="WP_137907143.1">
    <property type="nucleotide sequence ID" value="NZ_BJCF01000008.1"/>
</dbReference>
<proteinExistence type="predicted"/>
<evidence type="ECO:0000256" key="7">
    <source>
        <dbReference type="SAM" id="Phobius"/>
    </source>
</evidence>
<keyword evidence="5 6" id="KW-0460">Magnesium</keyword>
<keyword evidence="7" id="KW-1133">Transmembrane helix</keyword>
<dbReference type="GO" id="GO:0008934">
    <property type="term" value="F:inositol monophosphate 1-phosphatase activity"/>
    <property type="evidence" value="ECO:0007669"/>
    <property type="project" value="TreeGrafter"/>
</dbReference>
<evidence type="ECO:0000313" key="8">
    <source>
        <dbReference type="EMBL" id="GCL41410.1"/>
    </source>
</evidence>
<dbReference type="GO" id="GO:0006020">
    <property type="term" value="P:inositol metabolic process"/>
    <property type="evidence" value="ECO:0007669"/>
    <property type="project" value="TreeGrafter"/>
</dbReference>
<dbReference type="InterPro" id="IPR020550">
    <property type="entry name" value="Inositol_monophosphatase_CS"/>
</dbReference>
<keyword evidence="7" id="KW-0812">Transmembrane</keyword>
<feature type="transmembrane region" description="Helical" evidence="7">
    <location>
        <begin position="253"/>
        <end position="272"/>
    </location>
</feature>
<dbReference type="SUPFAM" id="SSF56655">
    <property type="entry name" value="Carbohydrate phosphatase"/>
    <property type="match status" value="1"/>
</dbReference>
<reference evidence="9" key="1">
    <citation type="submission" date="2019-02" db="EMBL/GenBank/DDBJ databases">
        <title>Draft genome sequence of Dolichospermum planctonicum NIES-80.</title>
        <authorList>
            <person name="Yamaguchi H."/>
            <person name="Suzuki S."/>
            <person name="Kawachi M."/>
        </authorList>
    </citation>
    <scope>NUCLEOTIDE SEQUENCE [LARGE SCALE GENOMIC DNA]</scope>
    <source>
        <strain evidence="9">NIES-80</strain>
    </source>
</reference>
<evidence type="ECO:0000256" key="3">
    <source>
        <dbReference type="ARBA" id="ARBA00022723"/>
    </source>
</evidence>
<dbReference type="GO" id="GO:0046854">
    <property type="term" value="P:phosphatidylinositol phosphate biosynthetic process"/>
    <property type="evidence" value="ECO:0007669"/>
    <property type="project" value="InterPro"/>
</dbReference>
<dbReference type="Gene3D" id="3.40.190.80">
    <property type="match status" value="1"/>
</dbReference>
<dbReference type="PRINTS" id="PR00377">
    <property type="entry name" value="IMPHPHTASES"/>
</dbReference>
<evidence type="ECO:0000313" key="9">
    <source>
        <dbReference type="Proteomes" id="UP000299367"/>
    </source>
</evidence>
<keyword evidence="4" id="KW-0378">Hydrolase</keyword>
<sequence length="274" mass="30096">MNDFWNTILEFAETTTIRVGKQLMQDFGKVQATQKPDGSLVTKSDKWADQEIRDAIVSTFSGYGILSEESDNVLQAGQSFPDKEWCWVIDPLDGTTNFTRGLPIWSISLGLLYRGTPIFGYVYVPPLNQAFYGFWAGSSGLTTPTGAFLNHHPIHTSKDIPSKNHFFNLCSRSTGIIKPDFPCKIRMLGVASYNFLTVATGAVLGGIEATPKVWDIAAAWVIVQAAGGTWLSLNSVSFPLSPGMDYSDRSFPTMVVSNLGLVPIFTPFLSHLKL</sequence>
<dbReference type="PANTHER" id="PTHR20854:SF4">
    <property type="entry name" value="INOSITOL-1-MONOPHOSPHATASE-RELATED"/>
    <property type="match status" value="1"/>
</dbReference>
<dbReference type="InterPro" id="IPR020583">
    <property type="entry name" value="Inositol_monoP_metal-BS"/>
</dbReference>
<name>A0A480A8K8_9CYAN</name>
<dbReference type="PROSITE" id="PS00630">
    <property type="entry name" value="IMP_2"/>
    <property type="match status" value="1"/>
</dbReference>
<evidence type="ECO:0000256" key="6">
    <source>
        <dbReference type="PIRSR" id="PIRSR600760-2"/>
    </source>
</evidence>
<comment type="caution">
    <text evidence="8">The sequence shown here is derived from an EMBL/GenBank/DDBJ whole genome shotgun (WGS) entry which is preliminary data.</text>
</comment>
<feature type="binding site" evidence="6">
    <location>
        <position position="92"/>
    </location>
    <ligand>
        <name>Mg(2+)</name>
        <dbReference type="ChEBI" id="CHEBI:18420"/>
        <label>1</label>
        <note>catalytic</note>
    </ligand>
</feature>
<organism evidence="8 9">
    <name type="scientific">Dolichospermum planctonicum</name>
    <dbReference type="NCBI Taxonomy" id="136072"/>
    <lineage>
        <taxon>Bacteria</taxon>
        <taxon>Bacillati</taxon>
        <taxon>Cyanobacteriota</taxon>
        <taxon>Cyanophyceae</taxon>
        <taxon>Nostocales</taxon>
        <taxon>Aphanizomenonaceae</taxon>
        <taxon>Dolichospermum</taxon>
    </lineage>
</organism>
<feature type="binding site" evidence="6">
    <location>
        <position position="68"/>
    </location>
    <ligand>
        <name>Mg(2+)</name>
        <dbReference type="ChEBI" id="CHEBI:18420"/>
        <label>1</label>
        <note>catalytic</note>
    </ligand>
</feature>
<comment type="catalytic activity">
    <reaction evidence="1">
        <text>a myo-inositol phosphate + H2O = myo-inositol + phosphate</text>
        <dbReference type="Rhea" id="RHEA:24056"/>
        <dbReference type="ChEBI" id="CHEBI:15377"/>
        <dbReference type="ChEBI" id="CHEBI:17268"/>
        <dbReference type="ChEBI" id="CHEBI:43474"/>
        <dbReference type="ChEBI" id="CHEBI:84139"/>
        <dbReference type="EC" id="3.1.3.25"/>
    </reaction>
</comment>
<dbReference type="Pfam" id="PF00459">
    <property type="entry name" value="Inositol_P"/>
    <property type="match status" value="1"/>
</dbReference>
<feature type="transmembrane region" description="Helical" evidence="7">
    <location>
        <begin position="214"/>
        <end position="233"/>
    </location>
</feature>
<dbReference type="Gene3D" id="3.30.540.10">
    <property type="entry name" value="Fructose-1,6-Bisphosphatase, subunit A, domain 1"/>
    <property type="match status" value="1"/>
</dbReference>
<feature type="transmembrane region" description="Helical" evidence="7">
    <location>
        <begin position="187"/>
        <end position="207"/>
    </location>
</feature>
<dbReference type="CDD" id="cd01643">
    <property type="entry name" value="Bacterial_IMPase_like_2"/>
    <property type="match status" value="1"/>
</dbReference>
<dbReference type="EMBL" id="BJCF01000008">
    <property type="protein sequence ID" value="GCL41410.1"/>
    <property type="molecule type" value="Genomic_DNA"/>
</dbReference>